<dbReference type="RefSeq" id="WP_008859540.1">
    <property type="nucleotide sequence ID" value="NZ_JH591187.1"/>
</dbReference>
<proteinExistence type="predicted"/>
<dbReference type="InterPro" id="IPR013783">
    <property type="entry name" value="Ig-like_fold"/>
</dbReference>
<dbReference type="STRING" id="742743.HMPREF9453_01045"/>
<dbReference type="PATRIC" id="fig|742743.3.peg.1066"/>
<reference evidence="4 5" key="1">
    <citation type="submission" date="2011-11" db="EMBL/GenBank/DDBJ databases">
        <title>The Genome Sequence of Dialister succinatiphilus YIT 11850.</title>
        <authorList>
            <consortium name="The Broad Institute Genome Sequencing Platform"/>
            <person name="Earl A."/>
            <person name="Ward D."/>
            <person name="Feldgarden M."/>
            <person name="Gevers D."/>
            <person name="Morotomi M."/>
            <person name="Young S.K."/>
            <person name="Zeng Q."/>
            <person name="Gargeya S."/>
            <person name="Fitzgerald M."/>
            <person name="Haas B."/>
            <person name="Abouelleil A."/>
            <person name="Alvarado L."/>
            <person name="Arachchi H.M."/>
            <person name="Berlin A."/>
            <person name="Brown A."/>
            <person name="Chapman S.B."/>
            <person name="Dunbar C."/>
            <person name="Gearin G."/>
            <person name="Goldberg J."/>
            <person name="Griggs A."/>
            <person name="Gujja S."/>
            <person name="Heiman D."/>
            <person name="Howarth C."/>
            <person name="Lui A."/>
            <person name="MacDonald P.J.P."/>
            <person name="Montmayeur A."/>
            <person name="Murphy C."/>
            <person name="Neiman D."/>
            <person name="Pearson M."/>
            <person name="Priest M."/>
            <person name="Roberts A."/>
            <person name="Saif S."/>
            <person name="Shea T."/>
            <person name="Sisk P."/>
            <person name="Stolte C."/>
            <person name="Sykes S."/>
            <person name="Wortman J."/>
            <person name="Nusbaum C."/>
            <person name="Birren B."/>
        </authorList>
    </citation>
    <scope>NUCLEOTIDE SEQUENCE [LARGE SCALE GENOMIC DNA]</scope>
    <source>
        <strain evidence="4 5">YIT 11850</strain>
    </source>
</reference>
<feature type="compositionally biased region" description="Polar residues" evidence="1">
    <location>
        <begin position="96"/>
        <end position="109"/>
    </location>
</feature>
<dbReference type="OrthoDB" id="1625474at2"/>
<protein>
    <recommendedName>
        <fullName evidence="3">SGNH hydrolase-type esterase domain-containing protein</fullName>
    </recommendedName>
</protein>
<accession>H1D0A7</accession>
<dbReference type="HOGENOM" id="CLU_037745_0_0_9"/>
<dbReference type="EMBL" id="ADLT01000029">
    <property type="protein sequence ID" value="EHO63058.1"/>
    <property type="molecule type" value="Genomic_DNA"/>
</dbReference>
<dbReference type="Pfam" id="PF13472">
    <property type="entry name" value="Lipase_GDSL_2"/>
    <property type="match status" value="1"/>
</dbReference>
<dbReference type="SUPFAM" id="SSF52266">
    <property type="entry name" value="SGNH hydrolase"/>
    <property type="match status" value="1"/>
</dbReference>
<organism evidence="4 5">
    <name type="scientific">Dialister succinatiphilus YIT 11850</name>
    <dbReference type="NCBI Taxonomy" id="742743"/>
    <lineage>
        <taxon>Bacteria</taxon>
        <taxon>Bacillati</taxon>
        <taxon>Bacillota</taxon>
        <taxon>Negativicutes</taxon>
        <taxon>Veillonellales</taxon>
        <taxon>Veillonellaceae</taxon>
        <taxon>Dialister</taxon>
    </lineage>
</organism>
<name>H1D0A7_9FIRM</name>
<keyword evidence="2" id="KW-0732">Signal</keyword>
<comment type="caution">
    <text evidence="4">The sequence shown here is derived from an EMBL/GenBank/DDBJ whole genome shotgun (WGS) entry which is preliminary data.</text>
</comment>
<feature type="signal peptide" evidence="2">
    <location>
        <begin position="1"/>
        <end position="22"/>
    </location>
</feature>
<evidence type="ECO:0000313" key="4">
    <source>
        <dbReference type="EMBL" id="EHO63058.1"/>
    </source>
</evidence>
<dbReference type="Gene3D" id="2.60.40.10">
    <property type="entry name" value="Immunoglobulins"/>
    <property type="match status" value="1"/>
</dbReference>
<dbReference type="InterPro" id="IPR051532">
    <property type="entry name" value="Ester_Hydrolysis_Enzymes"/>
</dbReference>
<evidence type="ECO:0000313" key="5">
    <source>
        <dbReference type="Proteomes" id="UP000003277"/>
    </source>
</evidence>
<dbReference type="eggNOG" id="COG2755">
    <property type="taxonomic scope" value="Bacteria"/>
</dbReference>
<feature type="chain" id="PRO_5003548560" description="SGNH hydrolase-type esterase domain-containing protein" evidence="2">
    <location>
        <begin position="23"/>
        <end position="401"/>
    </location>
</feature>
<dbReference type="InterPro" id="IPR036514">
    <property type="entry name" value="SGNH_hydro_sf"/>
</dbReference>
<dbReference type="AlphaFoldDB" id="H1D0A7"/>
<feature type="domain" description="SGNH hydrolase-type esterase" evidence="3">
    <location>
        <begin position="219"/>
        <end position="379"/>
    </location>
</feature>
<dbReference type="PANTHER" id="PTHR30383">
    <property type="entry name" value="THIOESTERASE 1/PROTEASE 1/LYSOPHOSPHOLIPASE L1"/>
    <property type="match status" value="1"/>
</dbReference>
<sequence>MNSKIIISTVLAALLAAGTVSAEGLLHLSWKPDYDAVKYDVTFSRQDQGKMAGTWKTTAYMSDMLLPENGQFKDLQELYWQEKPLDFDGYPIGAESSSRPLESSVTPVSRNAPLPRPDRSGERGGALLYPVYSYIGNPGASSYEIEVLSAYPENTEGTAPSMYHIGGGDFLYTDFYDDTPRFGTWYWRVRGKDEEGNPVGQWSLPQKRQFSTEGYTIGLFGDSITHGGGRMSYGPNDLEYSYGHYLDFDTINLGDSGNTSHDMVERFDRDVLPFHLKYLLILGGSNSLRGGVPAEEVIRDLQEIQQKCRDHGIVPILLTLPPINPSSIDKVFHEPTAEGWEEAFRKVNAFIRTQPHIDTAAAFLYDNLMPEHLALDGLHGDVEAKKRMADMINRHIGEFVK</sequence>
<feature type="region of interest" description="Disordered" evidence="1">
    <location>
        <begin position="96"/>
        <end position="121"/>
    </location>
</feature>
<gene>
    <name evidence="4" type="ORF">HMPREF9453_01045</name>
</gene>
<dbReference type="Gene3D" id="3.40.50.1110">
    <property type="entry name" value="SGNH hydrolase"/>
    <property type="match status" value="1"/>
</dbReference>
<keyword evidence="5" id="KW-1185">Reference proteome</keyword>
<evidence type="ECO:0000259" key="3">
    <source>
        <dbReference type="Pfam" id="PF13472"/>
    </source>
</evidence>
<evidence type="ECO:0000256" key="2">
    <source>
        <dbReference type="SAM" id="SignalP"/>
    </source>
</evidence>
<dbReference type="Proteomes" id="UP000003277">
    <property type="component" value="Unassembled WGS sequence"/>
</dbReference>
<evidence type="ECO:0000256" key="1">
    <source>
        <dbReference type="SAM" id="MobiDB-lite"/>
    </source>
</evidence>
<dbReference type="InterPro" id="IPR013830">
    <property type="entry name" value="SGNH_hydro"/>
</dbReference>